<sequence length="53" mass="6197">MLAVRETYTGVAREWRILRSGNEVRTEHMTREQVNDLLRDLNQIDDCYSAEAA</sequence>
<organism evidence="1 2">
    <name type="scientific">Kineosporia succinea</name>
    <dbReference type="NCBI Taxonomy" id="84632"/>
    <lineage>
        <taxon>Bacteria</taxon>
        <taxon>Bacillati</taxon>
        <taxon>Actinomycetota</taxon>
        <taxon>Actinomycetes</taxon>
        <taxon>Kineosporiales</taxon>
        <taxon>Kineosporiaceae</taxon>
        <taxon>Kineosporia</taxon>
    </lineage>
</organism>
<reference evidence="1 2" key="1">
    <citation type="submission" date="2023-07" db="EMBL/GenBank/DDBJ databases">
        <title>Sequencing the genomes of 1000 actinobacteria strains.</title>
        <authorList>
            <person name="Klenk H.-P."/>
        </authorList>
    </citation>
    <scope>NUCLEOTIDE SEQUENCE [LARGE SCALE GENOMIC DNA]</scope>
    <source>
        <strain evidence="1 2">DSM 44388</strain>
    </source>
</reference>
<comment type="caution">
    <text evidence="1">The sequence shown here is derived from an EMBL/GenBank/DDBJ whole genome shotgun (WGS) entry which is preliminary data.</text>
</comment>
<accession>A0ABT9PA07</accession>
<protein>
    <submittedName>
        <fullName evidence="1">Uncharacterized protein</fullName>
    </submittedName>
</protein>
<gene>
    <name evidence="1" type="ORF">J2S57_005130</name>
</gene>
<name>A0ABT9PA07_9ACTN</name>
<evidence type="ECO:0000313" key="1">
    <source>
        <dbReference type="EMBL" id="MDP9829381.1"/>
    </source>
</evidence>
<dbReference type="RefSeq" id="WP_307247511.1">
    <property type="nucleotide sequence ID" value="NZ_JAUSQZ010000001.1"/>
</dbReference>
<dbReference type="EMBL" id="JAUSQZ010000001">
    <property type="protein sequence ID" value="MDP9829381.1"/>
    <property type="molecule type" value="Genomic_DNA"/>
</dbReference>
<dbReference type="Proteomes" id="UP001235712">
    <property type="component" value="Unassembled WGS sequence"/>
</dbReference>
<evidence type="ECO:0000313" key="2">
    <source>
        <dbReference type="Proteomes" id="UP001235712"/>
    </source>
</evidence>
<keyword evidence="2" id="KW-1185">Reference proteome</keyword>
<proteinExistence type="predicted"/>